<organism evidence="1 2">
    <name type="scientific">Coniochaeta ligniaria NRRL 30616</name>
    <dbReference type="NCBI Taxonomy" id="1408157"/>
    <lineage>
        <taxon>Eukaryota</taxon>
        <taxon>Fungi</taxon>
        <taxon>Dikarya</taxon>
        <taxon>Ascomycota</taxon>
        <taxon>Pezizomycotina</taxon>
        <taxon>Sordariomycetes</taxon>
        <taxon>Sordariomycetidae</taxon>
        <taxon>Coniochaetales</taxon>
        <taxon>Coniochaetaceae</taxon>
        <taxon>Coniochaeta</taxon>
    </lineage>
</organism>
<dbReference type="InParanoid" id="A0A1J7IHP8"/>
<gene>
    <name evidence="1" type="ORF">CONLIGDRAFT_493751</name>
</gene>
<dbReference type="EMBL" id="KV875100">
    <property type="protein sequence ID" value="OIW26982.1"/>
    <property type="molecule type" value="Genomic_DNA"/>
</dbReference>
<protein>
    <submittedName>
        <fullName evidence="1">Uncharacterized protein</fullName>
    </submittedName>
</protein>
<reference evidence="1 2" key="1">
    <citation type="submission" date="2016-10" db="EMBL/GenBank/DDBJ databases">
        <title>Draft genome sequence of Coniochaeta ligniaria NRRL30616, a lignocellulolytic fungus for bioabatement of inhibitors in plant biomass hydrolysates.</title>
        <authorList>
            <consortium name="DOE Joint Genome Institute"/>
            <person name="Jimenez D.J."/>
            <person name="Hector R.E."/>
            <person name="Riley R."/>
            <person name="Sun H."/>
            <person name="Grigoriev I.V."/>
            <person name="Van Elsas J.D."/>
            <person name="Nichols N.N."/>
        </authorList>
    </citation>
    <scope>NUCLEOTIDE SEQUENCE [LARGE SCALE GENOMIC DNA]</scope>
    <source>
        <strain evidence="1 2">NRRL 30616</strain>
    </source>
</reference>
<accession>A0A1J7IHP8</accession>
<proteinExistence type="predicted"/>
<sequence length="210" mass="23221">MRVLYHHISPCTETAGYRRDSSLIAAIVPVSRTEDIRSLPRTEAGSDLRTQHTFPYPFPHGRVEHKARTILDQLCIPSGRTRRRLHRQPDLSPPATGLHGLCACRAGLDDERLESGGRHEPTPFCGRHSLLVRRRTLYPHPRRLAALIKPLLPGYFAAFGRRGGVRTGEGGDGCRYISCLGTTVVRTVVRPVILRACDTAADCVNGMILG</sequence>
<evidence type="ECO:0000313" key="1">
    <source>
        <dbReference type="EMBL" id="OIW26982.1"/>
    </source>
</evidence>
<dbReference type="AlphaFoldDB" id="A0A1J7IHP8"/>
<evidence type="ECO:0000313" key="2">
    <source>
        <dbReference type="Proteomes" id="UP000182658"/>
    </source>
</evidence>
<dbReference type="Proteomes" id="UP000182658">
    <property type="component" value="Unassembled WGS sequence"/>
</dbReference>
<name>A0A1J7IHP8_9PEZI</name>
<keyword evidence="2" id="KW-1185">Reference proteome</keyword>